<evidence type="ECO:0000256" key="4">
    <source>
        <dbReference type="ARBA" id="ARBA00022982"/>
    </source>
</evidence>
<gene>
    <name evidence="9" type="ORF">J122_276</name>
</gene>
<dbReference type="InterPro" id="IPR036909">
    <property type="entry name" value="Cyt_c-like_dom_sf"/>
</dbReference>
<dbReference type="PANTHER" id="PTHR33751">
    <property type="entry name" value="CBB3-TYPE CYTOCHROME C OXIDASE SUBUNIT FIXP"/>
    <property type="match status" value="1"/>
</dbReference>
<reference evidence="10" key="1">
    <citation type="submission" date="2015-12" db="EMBL/GenBank/DDBJ databases">
        <authorList>
            <person name="Lima A."/>
            <person name="Farahani Zayas N."/>
            <person name="Castro Da Silva M.A."/>
            <person name="Cabral A."/>
            <person name="Pessatti M.L."/>
        </authorList>
    </citation>
    <scope>NUCLEOTIDE SEQUENCE [LARGE SCALE GENOMIC DNA]</scope>
    <source>
        <strain evidence="10">LAMA 842</strain>
    </source>
</reference>
<dbReference type="SUPFAM" id="SSF46626">
    <property type="entry name" value="Cytochrome c"/>
    <property type="match status" value="1"/>
</dbReference>
<feature type="chain" id="PRO_5007480663" evidence="7">
    <location>
        <begin position="21"/>
        <end position="107"/>
    </location>
</feature>
<evidence type="ECO:0000256" key="1">
    <source>
        <dbReference type="ARBA" id="ARBA00022448"/>
    </source>
</evidence>
<dbReference type="GeneID" id="94725356"/>
<protein>
    <submittedName>
        <fullName evidence="9">Cytochrome c class I</fullName>
    </submittedName>
</protein>
<dbReference type="GO" id="GO:0020037">
    <property type="term" value="F:heme binding"/>
    <property type="evidence" value="ECO:0007669"/>
    <property type="project" value="InterPro"/>
</dbReference>
<evidence type="ECO:0000256" key="3">
    <source>
        <dbReference type="ARBA" id="ARBA00022723"/>
    </source>
</evidence>
<sequence>MKTRFALTFALLLPALPALADDQANAAQTALLAASCANCHGTDGKLAGVIPAIANRPATALENQLMEFKHSDSTRATVMPRIAKGYSDDELKALAQYFSRIGSAQQR</sequence>
<dbReference type="EMBL" id="LOCO01000001">
    <property type="protein sequence ID" value="KXO12227.1"/>
    <property type="molecule type" value="Genomic_DNA"/>
</dbReference>
<dbReference type="Proteomes" id="UP000070282">
    <property type="component" value="Unassembled WGS sequence"/>
</dbReference>
<dbReference type="RefSeq" id="WP_058091478.1">
    <property type="nucleotide sequence ID" value="NZ_LOCO01000001.1"/>
</dbReference>
<evidence type="ECO:0000313" key="9">
    <source>
        <dbReference type="EMBL" id="KXO12227.1"/>
    </source>
</evidence>
<evidence type="ECO:0000259" key="8">
    <source>
        <dbReference type="PROSITE" id="PS51007"/>
    </source>
</evidence>
<organism evidence="9 10">
    <name type="scientific">Marinobacter excellens LAMA 842</name>
    <dbReference type="NCBI Taxonomy" id="1306954"/>
    <lineage>
        <taxon>Bacteria</taxon>
        <taxon>Pseudomonadati</taxon>
        <taxon>Pseudomonadota</taxon>
        <taxon>Gammaproteobacteria</taxon>
        <taxon>Pseudomonadales</taxon>
        <taxon>Marinobacteraceae</taxon>
        <taxon>Marinobacter</taxon>
    </lineage>
</organism>
<name>A0A137SIG0_9GAMM</name>
<evidence type="ECO:0000313" key="10">
    <source>
        <dbReference type="Proteomes" id="UP000070282"/>
    </source>
</evidence>
<dbReference type="Pfam" id="PF13442">
    <property type="entry name" value="Cytochrome_CBB3"/>
    <property type="match status" value="1"/>
</dbReference>
<dbReference type="GO" id="GO:0009055">
    <property type="term" value="F:electron transfer activity"/>
    <property type="evidence" value="ECO:0007669"/>
    <property type="project" value="InterPro"/>
</dbReference>
<feature type="signal peptide" evidence="7">
    <location>
        <begin position="1"/>
        <end position="20"/>
    </location>
</feature>
<keyword evidence="5 6" id="KW-0408">Iron</keyword>
<dbReference type="Gene3D" id="1.10.760.10">
    <property type="entry name" value="Cytochrome c-like domain"/>
    <property type="match status" value="1"/>
</dbReference>
<dbReference type="AlphaFoldDB" id="A0A137SIG0"/>
<evidence type="ECO:0000256" key="6">
    <source>
        <dbReference type="PROSITE-ProRule" id="PRU00433"/>
    </source>
</evidence>
<keyword evidence="10" id="KW-1185">Reference proteome</keyword>
<keyword evidence="2 6" id="KW-0349">Heme</keyword>
<dbReference type="PROSITE" id="PS51007">
    <property type="entry name" value="CYTC"/>
    <property type="match status" value="1"/>
</dbReference>
<evidence type="ECO:0000256" key="2">
    <source>
        <dbReference type="ARBA" id="ARBA00022617"/>
    </source>
</evidence>
<evidence type="ECO:0000256" key="7">
    <source>
        <dbReference type="SAM" id="SignalP"/>
    </source>
</evidence>
<proteinExistence type="predicted"/>
<dbReference type="PATRIC" id="fig|1306954.6.peg.269"/>
<comment type="caution">
    <text evidence="9">The sequence shown here is derived from an EMBL/GenBank/DDBJ whole genome shotgun (WGS) entry which is preliminary data.</text>
</comment>
<keyword evidence="1" id="KW-0813">Transport</keyword>
<keyword evidence="7" id="KW-0732">Signal</keyword>
<dbReference type="GO" id="GO:0046872">
    <property type="term" value="F:metal ion binding"/>
    <property type="evidence" value="ECO:0007669"/>
    <property type="project" value="UniProtKB-KW"/>
</dbReference>
<dbReference type="PANTHER" id="PTHR33751:SF9">
    <property type="entry name" value="CYTOCHROME C4"/>
    <property type="match status" value="1"/>
</dbReference>
<dbReference type="InterPro" id="IPR050597">
    <property type="entry name" value="Cytochrome_c_Oxidase_Subunit"/>
</dbReference>
<dbReference type="InterPro" id="IPR009056">
    <property type="entry name" value="Cyt_c-like_dom"/>
</dbReference>
<keyword evidence="3 6" id="KW-0479">Metal-binding</keyword>
<accession>A0A137SIG0</accession>
<keyword evidence="4" id="KW-0249">Electron transport</keyword>
<feature type="domain" description="Cytochrome c" evidence="8">
    <location>
        <begin position="21"/>
        <end position="102"/>
    </location>
</feature>
<evidence type="ECO:0000256" key="5">
    <source>
        <dbReference type="ARBA" id="ARBA00023004"/>
    </source>
</evidence>